<proteinExistence type="predicted"/>
<feature type="non-terminal residue" evidence="5">
    <location>
        <position position="1"/>
    </location>
</feature>
<evidence type="ECO:0000313" key="5">
    <source>
        <dbReference type="EMBL" id="VDI17089.1"/>
    </source>
</evidence>
<evidence type="ECO:0000256" key="3">
    <source>
        <dbReference type="ARBA" id="ARBA00022843"/>
    </source>
</evidence>
<evidence type="ECO:0000313" key="6">
    <source>
        <dbReference type="Proteomes" id="UP000596742"/>
    </source>
</evidence>
<feature type="domain" description="ZMYM2-like/QRICH1 C-terminal" evidence="4">
    <location>
        <begin position="49"/>
        <end position="137"/>
    </location>
</feature>
<dbReference type="Pfam" id="PF12012">
    <property type="entry name" value="DUF3504"/>
    <property type="match status" value="1"/>
</dbReference>
<keyword evidence="3" id="KW-0832">Ubl conjugation</keyword>
<dbReference type="Proteomes" id="UP000596742">
    <property type="component" value="Unassembled WGS sequence"/>
</dbReference>
<protein>
    <recommendedName>
        <fullName evidence="4">ZMYM2-like/QRICH1 C-terminal domain-containing protein</fullName>
    </recommendedName>
</protein>
<gene>
    <name evidence="5" type="ORF">MGAL_10B080907</name>
</gene>
<organism evidence="5 6">
    <name type="scientific">Mytilus galloprovincialis</name>
    <name type="common">Mediterranean mussel</name>
    <dbReference type="NCBI Taxonomy" id="29158"/>
    <lineage>
        <taxon>Eukaryota</taxon>
        <taxon>Metazoa</taxon>
        <taxon>Spiralia</taxon>
        <taxon>Lophotrochozoa</taxon>
        <taxon>Mollusca</taxon>
        <taxon>Bivalvia</taxon>
        <taxon>Autobranchia</taxon>
        <taxon>Pteriomorphia</taxon>
        <taxon>Mytilida</taxon>
        <taxon>Mytiloidea</taxon>
        <taxon>Mytilidae</taxon>
        <taxon>Mytilinae</taxon>
        <taxon>Mytilus</taxon>
    </lineage>
</organism>
<keyword evidence="2" id="KW-0597">Phosphoprotein</keyword>
<accession>A0A8B6DC83</accession>
<dbReference type="EMBL" id="UYJE01003166">
    <property type="protein sequence ID" value="VDI17089.1"/>
    <property type="molecule type" value="Genomic_DNA"/>
</dbReference>
<evidence type="ECO:0000256" key="2">
    <source>
        <dbReference type="ARBA" id="ARBA00022553"/>
    </source>
</evidence>
<evidence type="ECO:0000259" key="4">
    <source>
        <dbReference type="Pfam" id="PF12012"/>
    </source>
</evidence>
<dbReference type="OrthoDB" id="10025028at2759"/>
<reference evidence="5" key="1">
    <citation type="submission" date="2018-11" db="EMBL/GenBank/DDBJ databases">
        <authorList>
            <person name="Alioto T."/>
            <person name="Alioto T."/>
        </authorList>
    </citation>
    <scope>NUCLEOTIDE SEQUENCE</scope>
</reference>
<evidence type="ECO:0000256" key="1">
    <source>
        <dbReference type="ARBA" id="ARBA00022499"/>
    </source>
</evidence>
<name>A0A8B6DC83_MYTGA</name>
<dbReference type="InterPro" id="IPR021893">
    <property type="entry name" value="ZMYM2-like_C"/>
</dbReference>
<keyword evidence="6" id="KW-1185">Reference proteome</keyword>
<sequence length="140" mass="16186">ECIRHEKSFIINFFTDPEFLRDRQVLEAVMKKRTTAGLRANTRKQPDVISVDDEMALYVNGNLGVDNLQQLLNTLLYLCGLHFASRGGNEHRRLRLNFYPPMTVPFQDMDAKLRYLLYKETISKANVGALKHKKDAQKCV</sequence>
<keyword evidence="1" id="KW-1017">Isopeptide bond</keyword>
<comment type="caution">
    <text evidence="5">The sequence shown here is derived from an EMBL/GenBank/DDBJ whole genome shotgun (WGS) entry which is preliminary data.</text>
</comment>
<dbReference type="AlphaFoldDB" id="A0A8B6DC83"/>